<dbReference type="EMBL" id="QNRI01000015">
    <property type="protein sequence ID" value="RBO92270.1"/>
    <property type="molecule type" value="Genomic_DNA"/>
</dbReference>
<dbReference type="Proteomes" id="UP000252254">
    <property type="component" value="Unassembled WGS sequence"/>
</dbReference>
<dbReference type="Gene3D" id="1.10.4010.10">
    <property type="entry name" value="Type II deoxyuridine triphosphatase"/>
    <property type="match status" value="1"/>
</dbReference>
<dbReference type="Pfam" id="PF08761">
    <property type="entry name" value="dUTPase_2"/>
    <property type="match status" value="2"/>
</dbReference>
<evidence type="ECO:0000313" key="1">
    <source>
        <dbReference type="EMBL" id="RBO92270.1"/>
    </source>
</evidence>
<proteinExistence type="predicted"/>
<dbReference type="AlphaFoldDB" id="A0A366DQB6"/>
<dbReference type="RefSeq" id="WP_113870086.1">
    <property type="nucleotide sequence ID" value="NZ_BAABQN010000018.1"/>
</dbReference>
<protein>
    <submittedName>
        <fullName evidence="1">Dimeric dUTPase (All-alpha-NTP-PPase superfamily)</fullName>
    </submittedName>
</protein>
<dbReference type="OrthoDB" id="5506143at2"/>
<organism evidence="1 2">
    <name type="scientific">Paraliobacillus ryukyuensis</name>
    <dbReference type="NCBI Taxonomy" id="200904"/>
    <lineage>
        <taxon>Bacteria</taxon>
        <taxon>Bacillati</taxon>
        <taxon>Bacillota</taxon>
        <taxon>Bacilli</taxon>
        <taxon>Bacillales</taxon>
        <taxon>Bacillaceae</taxon>
        <taxon>Paraliobacillus</taxon>
    </lineage>
</organism>
<evidence type="ECO:0000313" key="2">
    <source>
        <dbReference type="Proteomes" id="UP000252254"/>
    </source>
</evidence>
<comment type="caution">
    <text evidence="1">The sequence shown here is derived from an EMBL/GenBank/DDBJ whole genome shotgun (WGS) entry which is preliminary data.</text>
</comment>
<dbReference type="SUPFAM" id="SSF101386">
    <property type="entry name" value="all-alpha NTP pyrophosphatases"/>
    <property type="match status" value="1"/>
</dbReference>
<keyword evidence="2" id="KW-1185">Reference proteome</keyword>
<dbReference type="InterPro" id="IPR016947">
    <property type="entry name" value="UCP030140"/>
</dbReference>
<name>A0A366DQB6_9BACI</name>
<dbReference type="PIRSF" id="PIRSF030140">
    <property type="entry name" value="UCP030140"/>
    <property type="match status" value="1"/>
</dbReference>
<dbReference type="InterPro" id="IPR014871">
    <property type="entry name" value="dUTPase/dCTP_pyrophosphatase"/>
</dbReference>
<gene>
    <name evidence="1" type="ORF">DES48_1158</name>
</gene>
<sequence>MNWEQLFKAQAELDNHIIEEKGLQGQDLLDKKILALQVELGELANEWRGFKFWKVAPKPNVEEEVKCTYCDGTGDLNHDAIQEDAENDRKKHEYIDCDECDCSGVSGVRNPLLEEYVDCLHFILSIGNDLEVQKVIEIDITDIRTTVDINGGILSGFKILYGLSSLDWLDEYDWLELAEYFNGLGAMLGFTEEQIEEAYFSKNKINHERQENAY</sequence>
<dbReference type="CDD" id="cd11527">
    <property type="entry name" value="NTP-PPase_dUTPase"/>
    <property type="match status" value="1"/>
</dbReference>
<accession>A0A366DQB6</accession>
<reference evidence="1 2" key="1">
    <citation type="submission" date="2018-06" db="EMBL/GenBank/DDBJ databases">
        <title>Genomic Encyclopedia of Type Strains, Phase IV (KMG-IV): sequencing the most valuable type-strain genomes for metagenomic binning, comparative biology and taxonomic classification.</title>
        <authorList>
            <person name="Goeker M."/>
        </authorList>
    </citation>
    <scope>NUCLEOTIDE SEQUENCE [LARGE SCALE GENOMIC DNA]</scope>
    <source>
        <strain evidence="1 2">DSM 15140</strain>
    </source>
</reference>